<dbReference type="Proteomes" id="UP000261340">
    <property type="component" value="Unplaced"/>
</dbReference>
<dbReference type="PANTHER" id="PTHR12015:SF198">
    <property type="entry name" value="PLATELET BASIC PROTEIN"/>
    <property type="match status" value="1"/>
</dbReference>
<evidence type="ECO:0000259" key="3">
    <source>
        <dbReference type="SMART" id="SM00199"/>
    </source>
</evidence>
<dbReference type="AlphaFoldDB" id="A0A3Q0T9K8"/>
<dbReference type="GO" id="GO:0005615">
    <property type="term" value="C:extracellular space"/>
    <property type="evidence" value="ECO:0007669"/>
    <property type="project" value="UniProtKB-KW"/>
</dbReference>
<keyword evidence="2" id="KW-0732">Signal</keyword>
<name>A0A3Q0T9K8_AMPCI</name>
<dbReference type="OMA" id="NKKFCID"/>
<feature type="domain" description="Chemokine interleukin-8-like" evidence="3">
    <location>
        <begin position="30"/>
        <end position="87"/>
    </location>
</feature>
<dbReference type="SUPFAM" id="SSF54117">
    <property type="entry name" value="Interleukin 8-like chemokines"/>
    <property type="match status" value="1"/>
</dbReference>
<evidence type="ECO:0000256" key="2">
    <source>
        <dbReference type="SAM" id="SignalP"/>
    </source>
</evidence>
<dbReference type="Gene3D" id="2.40.50.40">
    <property type="match status" value="1"/>
</dbReference>
<proteinExistence type="predicted"/>
<keyword evidence="5" id="KW-1185">Reference proteome</keyword>
<dbReference type="InterPro" id="IPR039809">
    <property type="entry name" value="Chemokine_b/g/d"/>
</dbReference>
<dbReference type="Ensembl" id="ENSACIT00000031616.1">
    <property type="protein sequence ID" value="ENSACIP00000030810.1"/>
    <property type="gene ID" value="ENSACIG00000023817.1"/>
</dbReference>
<dbReference type="Pfam" id="PF00048">
    <property type="entry name" value="IL8"/>
    <property type="match status" value="1"/>
</dbReference>
<organism evidence="4 5">
    <name type="scientific">Amphilophus citrinellus</name>
    <name type="common">Midas cichlid</name>
    <name type="synonym">Cichlasoma citrinellum</name>
    <dbReference type="NCBI Taxonomy" id="61819"/>
    <lineage>
        <taxon>Eukaryota</taxon>
        <taxon>Metazoa</taxon>
        <taxon>Chordata</taxon>
        <taxon>Craniata</taxon>
        <taxon>Vertebrata</taxon>
        <taxon>Euteleostomi</taxon>
        <taxon>Actinopterygii</taxon>
        <taxon>Neopterygii</taxon>
        <taxon>Teleostei</taxon>
        <taxon>Neoteleostei</taxon>
        <taxon>Acanthomorphata</taxon>
        <taxon>Ovalentaria</taxon>
        <taxon>Cichlomorphae</taxon>
        <taxon>Cichliformes</taxon>
        <taxon>Cichlidae</taxon>
        <taxon>New World cichlids</taxon>
        <taxon>Cichlasomatinae</taxon>
        <taxon>Heroini</taxon>
        <taxon>Amphilophus</taxon>
    </lineage>
</organism>
<evidence type="ECO:0000313" key="4">
    <source>
        <dbReference type="Ensembl" id="ENSACIP00000030810.1"/>
    </source>
</evidence>
<evidence type="ECO:0000313" key="5">
    <source>
        <dbReference type="Proteomes" id="UP000261340"/>
    </source>
</evidence>
<evidence type="ECO:0000256" key="1">
    <source>
        <dbReference type="ARBA" id="ARBA00022514"/>
    </source>
</evidence>
<dbReference type="GO" id="GO:0006955">
    <property type="term" value="P:immune response"/>
    <property type="evidence" value="ECO:0007669"/>
    <property type="project" value="InterPro"/>
</dbReference>
<accession>A0A3Q0T9K8</accession>
<protein>
    <recommendedName>
        <fullName evidence="3">Chemokine interleukin-8-like domain-containing protein</fullName>
    </recommendedName>
</protein>
<dbReference type="PANTHER" id="PTHR12015">
    <property type="entry name" value="SMALL INDUCIBLE CYTOKINE A"/>
    <property type="match status" value="1"/>
</dbReference>
<feature type="signal peptide" evidence="2">
    <location>
        <begin position="1"/>
        <end position="21"/>
    </location>
</feature>
<sequence>MKTLLALTVLILLCFLKHSSAIGIQMTITNDGCCVNVTNEVHIPKKKVKHVVTSDCTNKAIIVTTVADRKICLDPTWKHAQMHLEEFKKKTSSTSSPVRTAGCAGWS</sequence>
<keyword evidence="1" id="KW-0202">Cytokine</keyword>
<dbReference type="InterPro" id="IPR036048">
    <property type="entry name" value="Interleukin_8-like_sf"/>
</dbReference>
<dbReference type="InterPro" id="IPR001811">
    <property type="entry name" value="Chemokine_IL8-like_dom"/>
</dbReference>
<feature type="chain" id="PRO_5018681980" description="Chemokine interleukin-8-like domain-containing protein" evidence="2">
    <location>
        <begin position="22"/>
        <end position="107"/>
    </location>
</feature>
<dbReference type="GO" id="GO:0008009">
    <property type="term" value="F:chemokine activity"/>
    <property type="evidence" value="ECO:0007669"/>
    <property type="project" value="InterPro"/>
</dbReference>
<reference evidence="4" key="2">
    <citation type="submission" date="2025-09" db="UniProtKB">
        <authorList>
            <consortium name="Ensembl"/>
        </authorList>
    </citation>
    <scope>IDENTIFICATION</scope>
</reference>
<dbReference type="GeneTree" id="ENSGT01030000235215"/>
<dbReference type="SMART" id="SM00199">
    <property type="entry name" value="SCY"/>
    <property type="match status" value="1"/>
</dbReference>
<reference evidence="4" key="1">
    <citation type="submission" date="2025-08" db="UniProtKB">
        <authorList>
            <consortium name="Ensembl"/>
        </authorList>
    </citation>
    <scope>IDENTIFICATION</scope>
</reference>